<comment type="similarity">
    <text evidence="7">Belongs to the protein kinase superfamily.</text>
</comment>
<dbReference type="PROSITE" id="PS50011">
    <property type="entry name" value="PROTEIN_KINASE_DOM"/>
    <property type="match status" value="1"/>
</dbReference>
<dbReference type="Gene3D" id="1.10.510.10">
    <property type="entry name" value="Transferase(Phosphotransferase) domain 1"/>
    <property type="match status" value="1"/>
</dbReference>
<evidence type="ECO:0000313" key="10">
    <source>
        <dbReference type="EnsemblPlants" id="OPUNC04G18020.1"/>
    </source>
</evidence>
<dbReference type="InterPro" id="IPR008271">
    <property type="entry name" value="Ser/Thr_kinase_AS"/>
</dbReference>
<evidence type="ECO:0000256" key="2">
    <source>
        <dbReference type="ARBA" id="ARBA00022679"/>
    </source>
</evidence>
<dbReference type="InterPro" id="IPR001245">
    <property type="entry name" value="Ser-Thr/Tyr_kinase_cat_dom"/>
</dbReference>
<dbReference type="OMA" id="CLFQDKR"/>
<reference evidence="10" key="1">
    <citation type="submission" date="2015-04" db="UniProtKB">
        <authorList>
            <consortium name="EnsemblPlants"/>
        </authorList>
    </citation>
    <scope>IDENTIFICATION</scope>
</reference>
<evidence type="ECO:0000256" key="3">
    <source>
        <dbReference type="ARBA" id="ARBA00022741"/>
    </source>
</evidence>
<evidence type="ECO:0000256" key="4">
    <source>
        <dbReference type="ARBA" id="ARBA00022777"/>
    </source>
</evidence>
<evidence type="ECO:0000256" key="6">
    <source>
        <dbReference type="PROSITE-ProRule" id="PRU10141"/>
    </source>
</evidence>
<dbReference type="CDD" id="cd14066">
    <property type="entry name" value="STKc_IRAK"/>
    <property type="match status" value="1"/>
</dbReference>
<dbReference type="HOGENOM" id="CLU_000288_21_13_1"/>
<reference evidence="10" key="2">
    <citation type="submission" date="2018-05" db="EMBL/GenBank/DDBJ databases">
        <title>OpunRS2 (Oryza punctata Reference Sequence Version 2).</title>
        <authorList>
            <person name="Zhang J."/>
            <person name="Kudrna D."/>
            <person name="Lee S."/>
            <person name="Talag J."/>
            <person name="Welchert J."/>
            <person name="Wing R.A."/>
        </authorList>
    </citation>
    <scope>NUCLEOTIDE SEQUENCE [LARGE SCALE GENOMIC DNA]</scope>
</reference>
<feature type="binding site" evidence="6">
    <location>
        <position position="134"/>
    </location>
    <ligand>
        <name>ATP</name>
        <dbReference type="ChEBI" id="CHEBI:30616"/>
    </ligand>
</feature>
<feature type="region of interest" description="Disordered" evidence="8">
    <location>
        <begin position="13"/>
        <end position="34"/>
    </location>
</feature>
<evidence type="ECO:0000256" key="1">
    <source>
        <dbReference type="ARBA" id="ARBA00022527"/>
    </source>
</evidence>
<keyword evidence="4" id="KW-0418">Kinase</keyword>
<evidence type="ECO:0000259" key="9">
    <source>
        <dbReference type="PROSITE" id="PS50011"/>
    </source>
</evidence>
<dbReference type="PANTHER" id="PTHR45621">
    <property type="entry name" value="OS01G0588500 PROTEIN-RELATED"/>
    <property type="match status" value="1"/>
</dbReference>
<name>A0A0E0KTE1_ORYPU</name>
<dbReference type="eggNOG" id="KOG1187">
    <property type="taxonomic scope" value="Eukaryota"/>
</dbReference>
<keyword evidence="5 6" id="KW-0067">ATP-binding</keyword>
<dbReference type="Pfam" id="PF07714">
    <property type="entry name" value="PK_Tyr_Ser-Thr"/>
    <property type="match status" value="1"/>
</dbReference>
<feature type="domain" description="Protein kinase" evidence="9">
    <location>
        <begin position="100"/>
        <end position="390"/>
    </location>
</feature>
<evidence type="ECO:0000256" key="7">
    <source>
        <dbReference type="RuleBase" id="RU000304"/>
    </source>
</evidence>
<evidence type="ECO:0000313" key="11">
    <source>
        <dbReference type="Proteomes" id="UP000026962"/>
    </source>
</evidence>
<proteinExistence type="inferred from homology"/>
<dbReference type="GO" id="GO:0005524">
    <property type="term" value="F:ATP binding"/>
    <property type="evidence" value="ECO:0007669"/>
    <property type="project" value="UniProtKB-UniRule"/>
</dbReference>
<dbReference type="Proteomes" id="UP000026962">
    <property type="component" value="Chromosome 4"/>
</dbReference>
<feature type="region of interest" description="Disordered" evidence="8">
    <location>
        <begin position="47"/>
        <end position="86"/>
    </location>
</feature>
<dbReference type="PROSITE" id="PS00107">
    <property type="entry name" value="PROTEIN_KINASE_ATP"/>
    <property type="match status" value="1"/>
</dbReference>
<dbReference type="InterPro" id="IPR017441">
    <property type="entry name" value="Protein_kinase_ATP_BS"/>
</dbReference>
<organism evidence="10">
    <name type="scientific">Oryza punctata</name>
    <name type="common">Red rice</name>
    <dbReference type="NCBI Taxonomy" id="4537"/>
    <lineage>
        <taxon>Eukaryota</taxon>
        <taxon>Viridiplantae</taxon>
        <taxon>Streptophyta</taxon>
        <taxon>Embryophyta</taxon>
        <taxon>Tracheophyta</taxon>
        <taxon>Spermatophyta</taxon>
        <taxon>Magnoliopsida</taxon>
        <taxon>Liliopsida</taxon>
        <taxon>Poales</taxon>
        <taxon>Poaceae</taxon>
        <taxon>BOP clade</taxon>
        <taxon>Oryzoideae</taxon>
        <taxon>Oryzeae</taxon>
        <taxon>Oryzinae</taxon>
        <taxon>Oryza</taxon>
    </lineage>
</organism>
<feature type="compositionally biased region" description="Low complexity" evidence="8">
    <location>
        <begin position="54"/>
        <end position="73"/>
    </location>
</feature>
<dbReference type="PROSITE" id="PS00108">
    <property type="entry name" value="PROTEIN_KINASE_ST"/>
    <property type="match status" value="1"/>
</dbReference>
<dbReference type="EnsemblPlants" id="OPUNC04G18020.1">
    <property type="protein sequence ID" value="OPUNC04G18020.1"/>
    <property type="gene ID" value="OPUNC04G18020"/>
</dbReference>
<dbReference type="Gramene" id="OPUNC04G18020.1">
    <property type="protein sequence ID" value="OPUNC04G18020.1"/>
    <property type="gene ID" value="OPUNC04G18020"/>
</dbReference>
<sequence length="461" mass="49900">MGCLCLFQDKCRSKRRPEVAAPAPAPPSPPVAAAVSTDACSNVSVPAAAPSTCTSSWASTRPSASSSSARSTPEPYEARQGARGPRELALRELRGATGDFSPLLMVGQGGFGCVYRGVLRLPGAPPHGTPVAIKRLNPDSRQGHKEWLAEVQLLGVVEHPNLVKLVGYCAAQTERGPQRLLVYEFVPNKTLDDHLFDRSHSVLPWGVRLQIALGAAEGLLYLHEGLEFQIIYRDFKAANVLLDDEFRPKLSDFGLAREGPSEGQTHVSTAVMGTYGYAAPDYVRTGHLTTKSDVWSFGVVLYEILAGRRSLDKSRPKDEQKLLEWVRRHPAGSPRFGRIMDARLQGRYSVRAAREVAEIAAGCLARHGKDRPAMAEVVERLRRATRHAELDGEVYDVAGEENSPREAAGAPAMEDDVAVAAAAARRRMLHLAALGENANANAHARRRLMLMRAAAAATAAT</sequence>
<keyword evidence="11" id="KW-1185">Reference proteome</keyword>
<dbReference type="AlphaFoldDB" id="A0A0E0KTE1"/>
<protein>
    <recommendedName>
        <fullName evidence="9">Protein kinase domain-containing protein</fullName>
    </recommendedName>
</protein>
<keyword evidence="1 7" id="KW-0723">Serine/threonine-protein kinase</keyword>
<dbReference type="InterPro" id="IPR050823">
    <property type="entry name" value="Plant_Ser_Thr_Prot_Kinase"/>
</dbReference>
<evidence type="ECO:0000256" key="5">
    <source>
        <dbReference type="ARBA" id="ARBA00022840"/>
    </source>
</evidence>
<dbReference type="GO" id="GO:0004674">
    <property type="term" value="F:protein serine/threonine kinase activity"/>
    <property type="evidence" value="ECO:0007669"/>
    <property type="project" value="UniProtKB-KW"/>
</dbReference>
<keyword evidence="3 6" id="KW-0547">Nucleotide-binding</keyword>
<keyword evidence="2" id="KW-0808">Transferase</keyword>
<dbReference type="InterPro" id="IPR011009">
    <property type="entry name" value="Kinase-like_dom_sf"/>
</dbReference>
<evidence type="ECO:0000256" key="8">
    <source>
        <dbReference type="SAM" id="MobiDB-lite"/>
    </source>
</evidence>
<dbReference type="InterPro" id="IPR000719">
    <property type="entry name" value="Prot_kinase_dom"/>
</dbReference>
<dbReference type="FunFam" id="1.10.510.10:FF:000095">
    <property type="entry name" value="protein STRUBBELIG-RECEPTOR FAMILY 8"/>
    <property type="match status" value="1"/>
</dbReference>
<accession>A0A0E0KTE1</accession>
<dbReference type="SUPFAM" id="SSF56112">
    <property type="entry name" value="Protein kinase-like (PK-like)"/>
    <property type="match status" value="1"/>
</dbReference>
<dbReference type="STRING" id="4537.A0A0E0KTE1"/>
<dbReference type="Gene3D" id="3.30.200.20">
    <property type="entry name" value="Phosphorylase Kinase, domain 1"/>
    <property type="match status" value="1"/>
</dbReference>